<keyword evidence="14" id="KW-0675">Receptor</keyword>
<dbReference type="GO" id="GO:0005524">
    <property type="term" value="F:ATP binding"/>
    <property type="evidence" value="ECO:0007669"/>
    <property type="project" value="UniProtKB-KW"/>
</dbReference>
<keyword evidence="15" id="KW-0325">Glycoprotein</keyword>
<name>A0A0A8WJP3_9CAUD</name>
<evidence type="ECO:0000256" key="10">
    <source>
        <dbReference type="ARBA" id="ARBA00022989"/>
    </source>
</evidence>
<gene>
    <name evidence="18" type="ORF">PHICD505_20031</name>
</gene>
<dbReference type="RefSeq" id="YP_009195791.1">
    <property type="nucleotide sequence ID" value="NC_028764.1"/>
</dbReference>
<dbReference type="KEGG" id="vg:26646735"/>
<keyword evidence="13" id="KW-1015">Disulfide bond</keyword>
<evidence type="ECO:0000256" key="6">
    <source>
        <dbReference type="ARBA" id="ARBA00022729"/>
    </source>
</evidence>
<dbReference type="Pfam" id="PF12810">
    <property type="entry name" value="ALK_LTK_GRD"/>
    <property type="match status" value="1"/>
</dbReference>
<dbReference type="InterPro" id="IPR055163">
    <property type="entry name" value="ALK/LTK-like_GRD"/>
</dbReference>
<reference evidence="18 19" key="1">
    <citation type="submission" date="2014-12" db="EMBL/GenBank/DDBJ databases">
        <title>Whole Genome Sequence and Molecular Characterization of Siphoviridae / Myoviridae Phage Infecting Clostridium difficile.</title>
        <authorList>
            <person name="Monot M."/>
        </authorList>
    </citation>
    <scope>NUCLEOTIDE SEQUENCE [LARGE SCALE GENOMIC DNA]</scope>
</reference>
<dbReference type="GO" id="GO:0005886">
    <property type="term" value="C:plasma membrane"/>
    <property type="evidence" value="ECO:0007669"/>
    <property type="project" value="UniProtKB-SubCell"/>
</dbReference>
<keyword evidence="4" id="KW-0808">Transferase</keyword>
<evidence type="ECO:0000256" key="16">
    <source>
        <dbReference type="SAM" id="MobiDB-lite"/>
    </source>
</evidence>
<accession>A0A0A8WJP3</accession>
<feature type="region of interest" description="Disordered" evidence="16">
    <location>
        <begin position="124"/>
        <end position="183"/>
    </location>
</feature>
<keyword evidence="7" id="KW-0547">Nucleotide-binding</keyword>
<evidence type="ECO:0000256" key="13">
    <source>
        <dbReference type="ARBA" id="ARBA00023157"/>
    </source>
</evidence>
<keyword evidence="19" id="KW-1185">Reference proteome</keyword>
<evidence type="ECO:0000256" key="4">
    <source>
        <dbReference type="ARBA" id="ARBA00022679"/>
    </source>
</evidence>
<evidence type="ECO:0000313" key="18">
    <source>
        <dbReference type="EMBL" id="CEK40656.1"/>
    </source>
</evidence>
<evidence type="ECO:0000256" key="8">
    <source>
        <dbReference type="ARBA" id="ARBA00022777"/>
    </source>
</evidence>
<dbReference type="GeneID" id="26646735"/>
<evidence type="ECO:0000256" key="2">
    <source>
        <dbReference type="ARBA" id="ARBA00011902"/>
    </source>
</evidence>
<dbReference type="GO" id="GO:0004714">
    <property type="term" value="F:transmembrane receptor protein tyrosine kinase activity"/>
    <property type="evidence" value="ECO:0007669"/>
    <property type="project" value="UniProtKB-EC"/>
</dbReference>
<feature type="compositionally biased region" description="Low complexity" evidence="16">
    <location>
        <begin position="135"/>
        <end position="149"/>
    </location>
</feature>
<keyword evidence="3" id="KW-1003">Cell membrane</keyword>
<keyword evidence="12" id="KW-0829">Tyrosine-protein kinase</keyword>
<keyword evidence="8" id="KW-0418">Kinase</keyword>
<comment type="subcellular location">
    <subcellularLocation>
        <location evidence="1">Cell membrane</location>
        <topology evidence="1">Single-pass type I membrane protein</topology>
    </subcellularLocation>
</comment>
<dbReference type="EMBL" id="LN681539">
    <property type="protein sequence ID" value="CEK40656.1"/>
    <property type="molecule type" value="Genomic_DNA"/>
</dbReference>
<evidence type="ECO:0000256" key="1">
    <source>
        <dbReference type="ARBA" id="ARBA00004251"/>
    </source>
</evidence>
<keyword evidence="5" id="KW-0812">Transmembrane</keyword>
<protein>
    <recommendedName>
        <fullName evidence="2">receptor protein-tyrosine kinase</fullName>
        <ecNumber evidence="2">2.7.10.1</ecNumber>
    </recommendedName>
</protein>
<evidence type="ECO:0000256" key="9">
    <source>
        <dbReference type="ARBA" id="ARBA00022840"/>
    </source>
</evidence>
<evidence type="ECO:0000256" key="3">
    <source>
        <dbReference type="ARBA" id="ARBA00022475"/>
    </source>
</evidence>
<keyword evidence="11" id="KW-0472">Membrane</keyword>
<sequence length="521" mass="55645">MATVYEFNYTGSEQSVTLKPGKYKFECWGARGGALGTPFESGFYYGYGGYCSGEITLKKETTLYLYVGIDGRKGYNFNSAGYGNGASGGGATDIRLIGGTWDNEQGLLSRIIVAGGGGGTYDKQHGGDGGGLKGTLGTSSTGAAAHGGTQFEGGRGRDKDGSCDGFFGKGATPKNPSSQSGGGGGWFGGAYPASGFGNGSGGGSGYVLTKDSYKPPGYTPTSEYYFDNVVMTTGGNTTVVGNYSDGRAKITLLQALPFLNISSYNSTTATFKADHTDPTLLTKIEIFIDDILKETITTDLILEKTINYTLEDNALHTLKIVVTDSTNATAEKIVSLSKNIMPLGDDASLQDIASKVSEIKEGLINGKTSIINVLALKNIESSLNNSLVELSEKVKESFDSSDASLQDLINQLTQANNTISQLNSKYKYSSGTFTYYTGAYPNGLNIGFRPDIISYTVINAVEEKYYCVYTPLFYLFYNYTTGEKYLDVNHNHYGITFTDNGWIPKGPVNNGVYSYIAVKCC</sequence>
<dbReference type="OrthoDB" id="3429at10239"/>
<evidence type="ECO:0000256" key="14">
    <source>
        <dbReference type="ARBA" id="ARBA00023170"/>
    </source>
</evidence>
<feature type="domain" description="ALK/LTK-like glycine-rich" evidence="17">
    <location>
        <begin position="15"/>
        <end position="253"/>
    </location>
</feature>
<dbReference type="EC" id="2.7.10.1" evidence="2"/>
<evidence type="ECO:0000259" key="17">
    <source>
        <dbReference type="Pfam" id="PF12810"/>
    </source>
</evidence>
<keyword evidence="9" id="KW-0067">ATP-binding</keyword>
<proteinExistence type="predicted"/>
<dbReference type="Proteomes" id="UP000030732">
    <property type="component" value="Segment"/>
</dbReference>
<evidence type="ECO:0000313" key="19">
    <source>
        <dbReference type="Proteomes" id="UP000030732"/>
    </source>
</evidence>
<evidence type="ECO:0000256" key="5">
    <source>
        <dbReference type="ARBA" id="ARBA00022692"/>
    </source>
</evidence>
<evidence type="ECO:0000256" key="15">
    <source>
        <dbReference type="ARBA" id="ARBA00023180"/>
    </source>
</evidence>
<evidence type="ECO:0000256" key="12">
    <source>
        <dbReference type="ARBA" id="ARBA00023137"/>
    </source>
</evidence>
<keyword evidence="10" id="KW-1133">Transmembrane helix</keyword>
<organism evidence="18 19">
    <name type="scientific">Clostridium phage phiCD505</name>
    <dbReference type="NCBI Taxonomy" id="1582154"/>
    <lineage>
        <taxon>Viruses</taxon>
        <taxon>Duplodnaviria</taxon>
        <taxon>Heunggongvirae</taxon>
        <taxon>Uroviricota</taxon>
        <taxon>Caudoviricetes</taxon>
        <taxon>Colneyvirus</taxon>
        <taxon>Colneyvirus CD505</taxon>
    </lineage>
</organism>
<evidence type="ECO:0000256" key="11">
    <source>
        <dbReference type="ARBA" id="ARBA00023136"/>
    </source>
</evidence>
<keyword evidence="6" id="KW-0732">Signal</keyword>
<evidence type="ECO:0000256" key="7">
    <source>
        <dbReference type="ARBA" id="ARBA00022741"/>
    </source>
</evidence>